<feature type="domain" description="Orotidine 5'-phosphate decarboxylase" evidence="16">
    <location>
        <begin position="242"/>
        <end position="455"/>
    </location>
</feature>
<evidence type="ECO:0000313" key="17">
    <source>
        <dbReference type="EMBL" id="KAK7601622.1"/>
    </source>
</evidence>
<comment type="caution">
    <text evidence="17">The sequence shown here is derived from an EMBL/GenBank/DDBJ whole genome shotgun (WGS) entry which is preliminary data.</text>
</comment>
<keyword evidence="13" id="KW-0511">Multifunctional enzyme</keyword>
<evidence type="ECO:0000256" key="12">
    <source>
        <dbReference type="ARBA" id="ARBA00023239"/>
    </source>
</evidence>
<feature type="binding site" evidence="15">
    <location>
        <position position="439"/>
    </location>
    <ligand>
        <name>substrate</name>
    </ligand>
</feature>
<dbReference type="EMBL" id="JBBCAQ010000010">
    <property type="protein sequence ID" value="KAK7601622.1"/>
    <property type="molecule type" value="Genomic_DNA"/>
</dbReference>
<dbReference type="InterPro" id="IPR018089">
    <property type="entry name" value="OMPdecase_AS"/>
</dbReference>
<dbReference type="NCBIfam" id="TIGR01740">
    <property type="entry name" value="pyrF"/>
    <property type="match status" value="1"/>
</dbReference>
<keyword evidence="11" id="KW-0665">Pyrimidine biosynthesis</keyword>
<keyword evidence="10" id="KW-0210">Decarboxylase</keyword>
<proteinExistence type="inferred from homology"/>
<evidence type="ECO:0000256" key="3">
    <source>
        <dbReference type="ARBA" id="ARBA00006221"/>
    </source>
</evidence>
<evidence type="ECO:0000256" key="13">
    <source>
        <dbReference type="ARBA" id="ARBA00023268"/>
    </source>
</evidence>
<dbReference type="InterPro" id="IPR000836">
    <property type="entry name" value="PRTase_dom"/>
</dbReference>
<dbReference type="PANTHER" id="PTHR19278:SF9">
    <property type="entry name" value="URIDINE 5'-MONOPHOSPHATE SYNTHASE"/>
    <property type="match status" value="1"/>
</dbReference>
<dbReference type="InterPro" id="IPR001754">
    <property type="entry name" value="OMPdeCOase_dom"/>
</dbReference>
<dbReference type="GO" id="GO:0044205">
    <property type="term" value="P:'de novo' UMP biosynthetic process"/>
    <property type="evidence" value="ECO:0007669"/>
    <property type="project" value="InterPro"/>
</dbReference>
<comment type="similarity">
    <text evidence="3">In the N-terminal section; belongs to the purine/pyrimidine phosphoribosyltransferase family.</text>
</comment>
<dbReference type="AlphaFoldDB" id="A0AAN9Y8F5"/>
<comment type="pathway">
    <text evidence="1">Pyrimidine metabolism; UMP biosynthesis via de novo pathway; UMP from orotate: step 2/2.</text>
</comment>
<feature type="active site" description="For OMPdecase activity" evidence="14">
    <location>
        <position position="306"/>
    </location>
</feature>
<dbReference type="Pfam" id="PF00156">
    <property type="entry name" value="Pribosyltran"/>
    <property type="match status" value="1"/>
</dbReference>
<evidence type="ECO:0000256" key="5">
    <source>
        <dbReference type="ARBA" id="ARBA00011971"/>
    </source>
</evidence>
<dbReference type="SUPFAM" id="SSF53271">
    <property type="entry name" value="PRTase-like"/>
    <property type="match status" value="1"/>
</dbReference>
<dbReference type="Pfam" id="PF00215">
    <property type="entry name" value="OMPdecase"/>
    <property type="match status" value="1"/>
</dbReference>
<comment type="pathway">
    <text evidence="2">Pyrimidine metabolism; UMP biosynthesis via de novo pathway; UMP from orotate: step 1/2.</text>
</comment>
<keyword evidence="18" id="KW-1185">Reference proteome</keyword>
<dbReference type="PROSITE" id="PS00156">
    <property type="entry name" value="OMPDECASE"/>
    <property type="match status" value="1"/>
</dbReference>
<evidence type="ECO:0000256" key="15">
    <source>
        <dbReference type="PIRSR" id="PIRSR614732-2"/>
    </source>
</evidence>
<evidence type="ECO:0000256" key="14">
    <source>
        <dbReference type="PIRSR" id="PIRSR614732-1"/>
    </source>
</evidence>
<dbReference type="Proteomes" id="UP001367676">
    <property type="component" value="Unassembled WGS sequence"/>
</dbReference>
<dbReference type="Gene3D" id="3.20.20.70">
    <property type="entry name" value="Aldolase class I"/>
    <property type="match status" value="1"/>
</dbReference>
<dbReference type="InterPro" id="IPR014732">
    <property type="entry name" value="OMPdecase"/>
</dbReference>
<evidence type="ECO:0000256" key="7">
    <source>
        <dbReference type="ARBA" id="ARBA00015047"/>
    </source>
</evidence>
<feature type="active site" description="For OMPdecase activity" evidence="14">
    <location>
        <position position="303"/>
    </location>
</feature>
<protein>
    <recommendedName>
        <fullName evidence="7">Uridine 5'-monophosphate synthase</fullName>
        <ecNumber evidence="5">2.4.2.10</ecNumber>
        <ecNumber evidence="6">4.1.1.23</ecNumber>
    </recommendedName>
</protein>
<dbReference type="EC" id="4.1.1.23" evidence="6"/>
<dbReference type="InterPro" id="IPR029057">
    <property type="entry name" value="PRTase-like"/>
</dbReference>
<evidence type="ECO:0000256" key="4">
    <source>
        <dbReference type="ARBA" id="ARBA00009769"/>
    </source>
</evidence>
<evidence type="ECO:0000256" key="2">
    <source>
        <dbReference type="ARBA" id="ARBA00004889"/>
    </source>
</evidence>
<dbReference type="NCBIfam" id="TIGR00336">
    <property type="entry name" value="pyrE"/>
    <property type="match status" value="1"/>
</dbReference>
<dbReference type="GO" id="GO:0004588">
    <property type="term" value="F:orotate phosphoribosyltransferase activity"/>
    <property type="evidence" value="ECO:0007669"/>
    <property type="project" value="UniProtKB-EC"/>
</dbReference>
<reference evidence="17 18" key="1">
    <citation type="submission" date="2024-03" db="EMBL/GenBank/DDBJ databases">
        <title>Adaptation during the transition from Ophiocordyceps entomopathogen to insect associate is accompanied by gene loss and intensified selection.</title>
        <authorList>
            <person name="Ward C.M."/>
            <person name="Onetto C.A."/>
            <person name="Borneman A.R."/>
        </authorList>
    </citation>
    <scope>NUCLEOTIDE SEQUENCE [LARGE SCALE GENOMIC DNA]</scope>
    <source>
        <strain evidence="17">AWRI1</strain>
        <tissue evidence="17">Single Adult Female</tissue>
    </source>
</reference>
<dbReference type="CDD" id="cd04725">
    <property type="entry name" value="OMP_decarboxylase_like"/>
    <property type="match status" value="1"/>
</dbReference>
<evidence type="ECO:0000256" key="11">
    <source>
        <dbReference type="ARBA" id="ARBA00022975"/>
    </source>
</evidence>
<evidence type="ECO:0000256" key="1">
    <source>
        <dbReference type="ARBA" id="ARBA00004861"/>
    </source>
</evidence>
<sequence length="468" mass="52193">MNEKLRDFCVSLYKMGCIKFGQFTLKSGRESTFYIDLRQLISFPILMDELCSMLTSLLYERDVKFDTICGVPYTALPVSTLMSVKTNKPMVLRRKEAKAYGTKQLVEGKYKEGNKCIIVEDVISTGSSILETVADVESVGMVVKDIFAIVDREEGGLQTLINRGYSVHCLYSVSQILKILKNENIITADMIEKIQADKAKHTSPLISIPVNRGKLSFENRIALSKCPAAVKLFTIMAQKSTNLCLAADVLDIKKILQLADEVGPLICIFKIHADIIENYSDKERDELKNIATRHNFMIMEDRKLADIGNTVRMQFNQISKWANLITVHSIPGFGVLEAIKNAENFNPDVGVFLVAELSSENNLITPDYTKKTMALAEKYSTLVAGIVCQFPTAFTNPGFIQMTPGVNIEESIVNDSLGQQYNTPAKVIVERKADIAVVGRGIVNSSNPADIAEKYRQKLWAAYLSRVQ</sequence>
<comment type="similarity">
    <text evidence="4">In the C-terminal section; belongs to the OMP decarboxylase family.</text>
</comment>
<dbReference type="FunFam" id="3.20.20.70:FF:000114">
    <property type="entry name" value="Decarboxylase,orotidine phosphate"/>
    <property type="match status" value="1"/>
</dbReference>
<feature type="binding site" evidence="15">
    <location>
        <position position="270"/>
    </location>
    <ligand>
        <name>substrate</name>
    </ligand>
</feature>
<keyword evidence="12" id="KW-0456">Lyase</keyword>
<dbReference type="SMART" id="SM00934">
    <property type="entry name" value="OMPdecase"/>
    <property type="match status" value="1"/>
</dbReference>
<dbReference type="InterPro" id="IPR013785">
    <property type="entry name" value="Aldolase_TIM"/>
</dbReference>
<evidence type="ECO:0000256" key="8">
    <source>
        <dbReference type="ARBA" id="ARBA00022676"/>
    </source>
</evidence>
<organism evidence="17 18">
    <name type="scientific">Parthenolecanium corni</name>
    <dbReference type="NCBI Taxonomy" id="536013"/>
    <lineage>
        <taxon>Eukaryota</taxon>
        <taxon>Metazoa</taxon>
        <taxon>Ecdysozoa</taxon>
        <taxon>Arthropoda</taxon>
        <taxon>Hexapoda</taxon>
        <taxon>Insecta</taxon>
        <taxon>Pterygota</taxon>
        <taxon>Neoptera</taxon>
        <taxon>Paraneoptera</taxon>
        <taxon>Hemiptera</taxon>
        <taxon>Sternorrhyncha</taxon>
        <taxon>Coccoidea</taxon>
        <taxon>Coccidae</taxon>
        <taxon>Parthenolecanium</taxon>
    </lineage>
</organism>
<dbReference type="InterPro" id="IPR004467">
    <property type="entry name" value="Or_phspho_trans_dom"/>
</dbReference>
<feature type="binding site" evidence="15">
    <location>
        <position position="248"/>
    </location>
    <ligand>
        <name>substrate</name>
    </ligand>
</feature>
<dbReference type="InterPro" id="IPR011060">
    <property type="entry name" value="RibuloseP-bd_barrel"/>
</dbReference>
<dbReference type="CDD" id="cd06223">
    <property type="entry name" value="PRTases_typeI"/>
    <property type="match status" value="1"/>
</dbReference>
<gene>
    <name evidence="17" type="ORF">V9T40_009063</name>
</gene>
<keyword evidence="8" id="KW-0328">Glycosyltransferase</keyword>
<evidence type="ECO:0000256" key="6">
    <source>
        <dbReference type="ARBA" id="ARBA00012321"/>
    </source>
</evidence>
<name>A0AAN9Y8F5_9HEMI</name>
<dbReference type="Gene3D" id="3.40.50.2020">
    <property type="match status" value="1"/>
</dbReference>
<evidence type="ECO:0000313" key="18">
    <source>
        <dbReference type="Proteomes" id="UP001367676"/>
    </source>
</evidence>
<evidence type="ECO:0000259" key="16">
    <source>
        <dbReference type="SMART" id="SM00934"/>
    </source>
</evidence>
<feature type="binding site" evidence="15">
    <location>
        <position position="358"/>
    </location>
    <ligand>
        <name>substrate</name>
    </ligand>
</feature>
<keyword evidence="9" id="KW-0808">Transferase</keyword>
<accession>A0AAN9Y8F5</accession>
<dbReference type="GO" id="GO:0004590">
    <property type="term" value="F:orotidine-5'-phosphate decarboxylase activity"/>
    <property type="evidence" value="ECO:0007669"/>
    <property type="project" value="UniProtKB-EC"/>
</dbReference>
<dbReference type="InterPro" id="IPR023031">
    <property type="entry name" value="OPRT"/>
</dbReference>
<feature type="binding site" evidence="15">
    <location>
        <position position="440"/>
    </location>
    <ligand>
        <name>substrate</name>
    </ligand>
</feature>
<dbReference type="PANTHER" id="PTHR19278">
    <property type="entry name" value="OROTATE PHOSPHORIBOSYLTRANSFERASE"/>
    <property type="match status" value="1"/>
</dbReference>
<dbReference type="SUPFAM" id="SSF51366">
    <property type="entry name" value="Ribulose-phoshate binding barrel"/>
    <property type="match status" value="1"/>
</dbReference>
<dbReference type="GO" id="GO:0006207">
    <property type="term" value="P:'de novo' pyrimidine nucleobase biosynthetic process"/>
    <property type="evidence" value="ECO:0007669"/>
    <property type="project" value="InterPro"/>
</dbReference>
<feature type="active site" description="For OMPdecase activity" evidence="14">
    <location>
        <position position="301"/>
    </location>
</feature>
<feature type="binding site" evidence="15">
    <location>
        <position position="419"/>
    </location>
    <ligand>
        <name>substrate</name>
    </ligand>
</feature>
<evidence type="ECO:0000256" key="10">
    <source>
        <dbReference type="ARBA" id="ARBA00022793"/>
    </source>
</evidence>
<evidence type="ECO:0000256" key="9">
    <source>
        <dbReference type="ARBA" id="ARBA00022679"/>
    </source>
</evidence>
<dbReference type="HAMAP" id="MF_01208">
    <property type="entry name" value="PyrE"/>
    <property type="match status" value="1"/>
</dbReference>
<dbReference type="EC" id="2.4.2.10" evidence="5"/>